<evidence type="ECO:0000256" key="7">
    <source>
        <dbReference type="PIRNR" id="PIRNR002030"/>
    </source>
</evidence>
<comment type="caution">
    <text evidence="10">The sequence shown here is derived from an EMBL/GenBank/DDBJ whole genome shotgun (WGS) entry which is preliminary data.</text>
</comment>
<dbReference type="SUPFAM" id="SSF46458">
    <property type="entry name" value="Globin-like"/>
    <property type="match status" value="1"/>
</dbReference>
<dbReference type="GO" id="GO:0005344">
    <property type="term" value="F:oxygen carrier activity"/>
    <property type="evidence" value="ECO:0007669"/>
    <property type="project" value="UniProtKB-UniRule"/>
</dbReference>
<comment type="cofactor">
    <cofactor evidence="8">
        <name>heme</name>
        <dbReference type="ChEBI" id="CHEBI:30413"/>
    </cofactor>
    <text evidence="8">Binds 1 heme group per subunit.</text>
</comment>
<evidence type="ECO:0000256" key="2">
    <source>
        <dbReference type="ARBA" id="ARBA00022448"/>
    </source>
</evidence>
<evidence type="ECO:0000256" key="6">
    <source>
        <dbReference type="ARBA" id="ARBA00023004"/>
    </source>
</evidence>
<gene>
    <name evidence="10" type="ORF">COA71_03185</name>
</gene>
<dbReference type="InterPro" id="IPR016339">
    <property type="entry name" value="Hemoglobin_trunc_I"/>
</dbReference>
<dbReference type="Pfam" id="PF01152">
    <property type="entry name" value="Bac_globin"/>
    <property type="match status" value="1"/>
</dbReference>
<dbReference type="AlphaFoldDB" id="A0A2A5CGD5"/>
<keyword evidence="3 7" id="KW-0349">Heme</keyword>
<feature type="binding site" description="distal binding residue" evidence="9">
    <location>
        <position position="71"/>
    </location>
    <ligand>
        <name>heme</name>
        <dbReference type="ChEBI" id="CHEBI:30413"/>
    </ligand>
    <ligandPart>
        <name>Fe</name>
        <dbReference type="ChEBI" id="CHEBI:18248"/>
    </ligandPart>
</feature>
<keyword evidence="5 7" id="KW-0479">Metal-binding</keyword>
<dbReference type="CDD" id="cd00454">
    <property type="entry name" value="TrHb1_N"/>
    <property type="match status" value="1"/>
</dbReference>
<feature type="binding site" description="proximal binding residue" evidence="8">
    <location>
        <position position="71"/>
    </location>
    <ligand>
        <name>heme</name>
        <dbReference type="ChEBI" id="CHEBI:30413"/>
    </ligand>
    <ligandPart>
        <name>Fe</name>
        <dbReference type="ChEBI" id="CHEBI:18248"/>
    </ligandPart>
</feature>
<dbReference type="InterPro" id="IPR009050">
    <property type="entry name" value="Globin-like_sf"/>
</dbReference>
<comment type="similarity">
    <text evidence="1 7">Belongs to the truncated hemoglobin family. Group I subfamily.</text>
</comment>
<proteinExistence type="inferred from homology"/>
<dbReference type="GO" id="GO:0046872">
    <property type="term" value="F:metal ion binding"/>
    <property type="evidence" value="ECO:0007669"/>
    <property type="project" value="UniProtKB-UniRule"/>
</dbReference>
<organism evidence="10 11">
    <name type="scientific">SAR86 cluster bacterium</name>
    <dbReference type="NCBI Taxonomy" id="2030880"/>
    <lineage>
        <taxon>Bacteria</taxon>
        <taxon>Pseudomonadati</taxon>
        <taxon>Pseudomonadota</taxon>
        <taxon>Gammaproteobacteria</taxon>
        <taxon>SAR86 cluster</taxon>
    </lineage>
</organism>
<dbReference type="InterPro" id="IPR019795">
    <property type="entry name" value="Globin_bac-like_CS"/>
</dbReference>
<evidence type="ECO:0000256" key="1">
    <source>
        <dbReference type="ARBA" id="ARBA00009660"/>
    </source>
</evidence>
<dbReference type="GO" id="GO:0019825">
    <property type="term" value="F:oxygen binding"/>
    <property type="evidence" value="ECO:0007669"/>
    <property type="project" value="InterPro"/>
</dbReference>
<reference evidence="11" key="1">
    <citation type="submission" date="2017-08" db="EMBL/GenBank/DDBJ databases">
        <title>A dynamic microbial community with high functional redundancy inhabits the cold, oxic subseafloor aquifer.</title>
        <authorList>
            <person name="Tully B.J."/>
            <person name="Wheat C.G."/>
            <person name="Glazer B.T."/>
            <person name="Huber J.A."/>
        </authorList>
    </citation>
    <scope>NUCLEOTIDE SEQUENCE [LARGE SCALE GENOMIC DNA]</scope>
</reference>
<evidence type="ECO:0000256" key="4">
    <source>
        <dbReference type="ARBA" id="ARBA00022621"/>
    </source>
</evidence>
<dbReference type="InterPro" id="IPR012292">
    <property type="entry name" value="Globin/Proto"/>
</dbReference>
<dbReference type="Gene3D" id="1.10.490.10">
    <property type="entry name" value="Globins"/>
    <property type="match status" value="1"/>
</dbReference>
<evidence type="ECO:0000313" key="11">
    <source>
        <dbReference type="Proteomes" id="UP000228987"/>
    </source>
</evidence>
<evidence type="ECO:0000256" key="8">
    <source>
        <dbReference type="PIRSR" id="PIRSR002030-1"/>
    </source>
</evidence>
<sequence length="122" mass="13205">MSDTLFEELGGEAAVDAAVDIFYQKVLADDRINSYFEGVDMDKQAAKQKAFLTVAFGGPNNYSGRGMRNAHAKYVKQGLNDSHFDAVVENLGATLKEMGVADNLITQVAAVAETTRDDILGR</sequence>
<dbReference type="GO" id="GO:0020037">
    <property type="term" value="F:heme binding"/>
    <property type="evidence" value="ECO:0007669"/>
    <property type="project" value="InterPro"/>
</dbReference>
<dbReference type="PIRSF" id="PIRSF002030">
    <property type="entry name" value="Globin_Protozoa/Cyanobacteria"/>
    <property type="match status" value="1"/>
</dbReference>
<evidence type="ECO:0000256" key="5">
    <source>
        <dbReference type="ARBA" id="ARBA00022723"/>
    </source>
</evidence>
<evidence type="ECO:0000256" key="9">
    <source>
        <dbReference type="PIRSR" id="PIRSR601486-1"/>
    </source>
</evidence>
<evidence type="ECO:0000256" key="3">
    <source>
        <dbReference type="ARBA" id="ARBA00022617"/>
    </source>
</evidence>
<dbReference type="PROSITE" id="PS01213">
    <property type="entry name" value="GLOBIN_FAM_2"/>
    <property type="match status" value="1"/>
</dbReference>
<name>A0A2A5CGD5_9GAMM</name>
<keyword evidence="2 7" id="KW-0813">Transport</keyword>
<accession>A0A2A5CGD5</accession>
<dbReference type="InterPro" id="IPR001486">
    <property type="entry name" value="Hemoglobin_trunc"/>
</dbReference>
<keyword evidence="6 7" id="KW-0408">Iron</keyword>
<keyword evidence="4 7" id="KW-0561">Oxygen transport</keyword>
<protein>
    <recommendedName>
        <fullName evidence="7">Group 1 truncated hemoglobin</fullName>
    </recommendedName>
</protein>
<dbReference type="EMBL" id="NVWI01000002">
    <property type="protein sequence ID" value="PCJ42530.1"/>
    <property type="molecule type" value="Genomic_DNA"/>
</dbReference>
<dbReference type="Proteomes" id="UP000228987">
    <property type="component" value="Unassembled WGS sequence"/>
</dbReference>
<evidence type="ECO:0000313" key="10">
    <source>
        <dbReference type="EMBL" id="PCJ42530.1"/>
    </source>
</evidence>